<comment type="caution">
    <text evidence="1">The sequence shown here is derived from an EMBL/GenBank/DDBJ whole genome shotgun (WGS) entry which is preliminary data.</text>
</comment>
<proteinExistence type="predicted"/>
<dbReference type="EMBL" id="SRMO01000078">
    <property type="protein sequence ID" value="TGG91428.1"/>
    <property type="molecule type" value="Genomic_DNA"/>
</dbReference>
<dbReference type="InterPro" id="IPR016780">
    <property type="entry name" value="UCP020893"/>
</dbReference>
<accession>A0A524RM89</accession>
<sequence length="175" mass="19218">MSSKASPGFEQAMDCAAAWLRAWVDEEISDEVLADRVAELVASRDGARGFFVVALAGDAPLMDRLPDVLVFCLREAGADVVDLSVRNLAMSTAMALDHQRKGDQQQAEGSLRVRRRCLDLLRVLQPGLVKQRLEQLLDGLGDRGEDIRFLARWGYDAEQKQAIEAAVLAVVETGH</sequence>
<evidence type="ECO:0000313" key="2">
    <source>
        <dbReference type="Proteomes" id="UP000317990"/>
    </source>
</evidence>
<dbReference type="Proteomes" id="UP000317990">
    <property type="component" value="Unassembled WGS sequence"/>
</dbReference>
<protein>
    <submittedName>
        <fullName evidence="1">Uncharacterized protein</fullName>
    </submittedName>
</protein>
<evidence type="ECO:0000313" key="1">
    <source>
        <dbReference type="EMBL" id="TGG91428.1"/>
    </source>
</evidence>
<dbReference type="AlphaFoldDB" id="A0A524RM89"/>
<name>A0A524RM89_9CHRO</name>
<gene>
    <name evidence="1" type="ORF">ERJ67_08085</name>
</gene>
<organism evidence="1 2">
    <name type="scientific">Aphanocapsa feldmannii 277cV</name>
    <dbReference type="NCBI Taxonomy" id="2507553"/>
    <lineage>
        <taxon>Bacteria</taxon>
        <taxon>Bacillati</taxon>
        <taxon>Cyanobacteriota</taxon>
        <taxon>Cyanophyceae</taxon>
        <taxon>Oscillatoriophycideae</taxon>
        <taxon>Chroococcales</taxon>
        <taxon>Microcystaceae</taxon>
        <taxon>Aphanocapsa</taxon>
    </lineage>
</organism>
<reference evidence="1 2" key="1">
    <citation type="journal article" date="2019" name="mSystems">
        <title>Life at home and on the roam: Genomic adaptions reflect the dual lifestyle of an intracellular, facultative symbiont.</title>
        <authorList>
            <person name="Burgsdorf I."/>
        </authorList>
    </citation>
    <scope>NUCLEOTIDE SEQUENCE [LARGE SCALE GENOMIC DNA]</scope>
    <source>
        <strain evidence="1">277cV</strain>
    </source>
</reference>
<dbReference type="PIRSF" id="PIRSF020893">
    <property type="entry name" value="UCP020893"/>
    <property type="match status" value="1"/>
</dbReference>